<dbReference type="InterPro" id="IPR006580">
    <property type="entry name" value="Znf_TTF"/>
</dbReference>
<evidence type="ECO:0000313" key="4">
    <source>
        <dbReference type="Proteomes" id="UP000823388"/>
    </source>
</evidence>
<dbReference type="PANTHER" id="PTHR45749">
    <property type="match status" value="1"/>
</dbReference>
<keyword evidence="4" id="KW-1185">Reference proteome</keyword>
<organism evidence="3 4">
    <name type="scientific">Panicum virgatum</name>
    <name type="common">Blackwell switchgrass</name>
    <dbReference type="NCBI Taxonomy" id="38727"/>
    <lineage>
        <taxon>Eukaryota</taxon>
        <taxon>Viridiplantae</taxon>
        <taxon>Streptophyta</taxon>
        <taxon>Embryophyta</taxon>
        <taxon>Tracheophyta</taxon>
        <taxon>Spermatophyta</taxon>
        <taxon>Magnoliopsida</taxon>
        <taxon>Liliopsida</taxon>
        <taxon>Poales</taxon>
        <taxon>Poaceae</taxon>
        <taxon>PACMAD clade</taxon>
        <taxon>Panicoideae</taxon>
        <taxon>Panicodae</taxon>
        <taxon>Paniceae</taxon>
        <taxon>Panicinae</taxon>
        <taxon>Panicum</taxon>
        <taxon>Panicum sect. Hiantes</taxon>
    </lineage>
</organism>
<dbReference type="Proteomes" id="UP000823388">
    <property type="component" value="Chromosome 9N"/>
</dbReference>
<gene>
    <name evidence="3" type="ORF">PVAP13_9NG534628</name>
</gene>
<dbReference type="InterPro" id="IPR025398">
    <property type="entry name" value="DUF4371"/>
</dbReference>
<comment type="caution">
    <text evidence="3">The sequence shown here is derived from an EMBL/GenBank/DDBJ whole genome shotgun (WGS) entry which is preliminary data.</text>
</comment>
<reference evidence="3" key="1">
    <citation type="submission" date="2020-05" db="EMBL/GenBank/DDBJ databases">
        <title>WGS assembly of Panicum virgatum.</title>
        <authorList>
            <person name="Lovell J.T."/>
            <person name="Jenkins J."/>
            <person name="Shu S."/>
            <person name="Juenger T.E."/>
            <person name="Schmutz J."/>
        </authorList>
    </citation>
    <scope>NUCLEOTIDE SEQUENCE</scope>
    <source>
        <strain evidence="3">AP13</strain>
    </source>
</reference>
<dbReference type="SMART" id="SM00597">
    <property type="entry name" value="ZnF_TTF"/>
    <property type="match status" value="1"/>
</dbReference>
<evidence type="ECO:0000313" key="3">
    <source>
        <dbReference type="EMBL" id="KAG2540149.1"/>
    </source>
</evidence>
<sequence length="265" mass="30952">MPVEDVEGQAGGGVNSSREQTQDKDASDQGIITEFNPEHVISDPGLRIPIDQFGPNIRDEVRRAFKQKGPTQPSCHNFPKGQDKRSFQKDWFKQYNWLEYSLEKGRAYCFYCYLFRNGKDDDKFGYEAFTRIGFKQWKNSYLILRKHEGGPDSAHNRARIAYVDFDKEEANIKKKVVQHEEDEKVKYETRLDTAVSIVSYIALQGEPFRGHDESETSLNKGNFLEFLDWYKLRNEEVRQAYIGCPKNAKMTSRITFNILTLMFHY</sequence>
<proteinExistence type="predicted"/>
<dbReference type="AlphaFoldDB" id="A0A8T0MX67"/>
<dbReference type="PANTHER" id="PTHR45749:SF22">
    <property type="entry name" value="TTF-TYPE DOMAIN-CONTAINING PROTEIN"/>
    <property type="match status" value="1"/>
</dbReference>
<dbReference type="EMBL" id="CM029054">
    <property type="protein sequence ID" value="KAG2540149.1"/>
    <property type="molecule type" value="Genomic_DNA"/>
</dbReference>
<accession>A0A8T0MX67</accession>
<protein>
    <recommendedName>
        <fullName evidence="2">TTF-type domain-containing protein</fullName>
    </recommendedName>
</protein>
<evidence type="ECO:0000256" key="1">
    <source>
        <dbReference type="SAM" id="MobiDB-lite"/>
    </source>
</evidence>
<feature type="domain" description="TTF-type" evidence="2">
    <location>
        <begin position="83"/>
        <end position="178"/>
    </location>
</feature>
<name>A0A8T0MX67_PANVG</name>
<feature type="region of interest" description="Disordered" evidence="1">
    <location>
        <begin position="1"/>
        <end position="28"/>
    </location>
</feature>
<evidence type="ECO:0000259" key="2">
    <source>
        <dbReference type="SMART" id="SM00597"/>
    </source>
</evidence>
<dbReference type="Pfam" id="PF14291">
    <property type="entry name" value="DUF4371"/>
    <property type="match status" value="1"/>
</dbReference>